<dbReference type="PANTHER" id="PTHR47967:SF28">
    <property type="entry name" value="ASPARTYL PROTEASE FAMILY PROTEIN 2-LIKE"/>
    <property type="match status" value="1"/>
</dbReference>
<evidence type="ECO:0000256" key="3">
    <source>
        <dbReference type="ARBA" id="ARBA00022801"/>
    </source>
</evidence>
<sequence length="218" mass="23717">MAQLAVWSLLLSLLLVSPVVAASVVPAIQHRRGRHRLQRQAAEEALDEQMQSASPSPLLKLRMDHRTAEGGRTRKESLLDLAEKDAVCIETMHRRAARFSGGRMPAYSSPRRALSERMVATVESGVAVGSGEYLMDIYVGTPPRRFRMIMDTGSDLNWLQCAPCLDCFEQRGPVFDPATSSSYRNVTCPGSHSSKHTAPPALAAIGGTSASPHPPPRC</sequence>
<dbReference type="SUPFAM" id="SSF50630">
    <property type="entry name" value="Acid proteases"/>
    <property type="match status" value="1"/>
</dbReference>
<dbReference type="OrthoDB" id="637377at2759"/>
<feature type="signal peptide" evidence="5">
    <location>
        <begin position="1"/>
        <end position="21"/>
    </location>
</feature>
<keyword evidence="8" id="KW-1185">Reference proteome</keyword>
<comment type="caution">
    <text evidence="7">The sequence shown here is derived from an EMBL/GenBank/DDBJ whole genome shotgun (WGS) entry which is preliminary data.</text>
</comment>
<dbReference type="PROSITE" id="PS51767">
    <property type="entry name" value="PEPTIDASE_A1"/>
    <property type="match status" value="1"/>
</dbReference>
<dbReference type="InterPro" id="IPR033121">
    <property type="entry name" value="PEPTIDASE_A1"/>
</dbReference>
<evidence type="ECO:0000256" key="5">
    <source>
        <dbReference type="SAM" id="SignalP"/>
    </source>
</evidence>
<evidence type="ECO:0000313" key="8">
    <source>
        <dbReference type="Proteomes" id="UP000604825"/>
    </source>
</evidence>
<organism evidence="7 8">
    <name type="scientific">Miscanthus lutarioriparius</name>
    <dbReference type="NCBI Taxonomy" id="422564"/>
    <lineage>
        <taxon>Eukaryota</taxon>
        <taxon>Viridiplantae</taxon>
        <taxon>Streptophyta</taxon>
        <taxon>Embryophyta</taxon>
        <taxon>Tracheophyta</taxon>
        <taxon>Spermatophyta</taxon>
        <taxon>Magnoliopsida</taxon>
        <taxon>Liliopsida</taxon>
        <taxon>Poales</taxon>
        <taxon>Poaceae</taxon>
        <taxon>PACMAD clade</taxon>
        <taxon>Panicoideae</taxon>
        <taxon>Andropogonodae</taxon>
        <taxon>Andropogoneae</taxon>
        <taxon>Saccharinae</taxon>
        <taxon>Miscanthus</taxon>
    </lineage>
</organism>
<evidence type="ECO:0000313" key="7">
    <source>
        <dbReference type="EMBL" id="CAD6254060.1"/>
    </source>
</evidence>
<evidence type="ECO:0000256" key="4">
    <source>
        <dbReference type="SAM" id="MobiDB-lite"/>
    </source>
</evidence>
<proteinExistence type="inferred from homology"/>
<keyword evidence="3" id="KW-0378">Hydrolase</keyword>
<reference evidence="7" key="1">
    <citation type="submission" date="2020-10" db="EMBL/GenBank/DDBJ databases">
        <authorList>
            <person name="Han B."/>
            <person name="Lu T."/>
            <person name="Zhao Q."/>
            <person name="Huang X."/>
            <person name="Zhao Y."/>
        </authorList>
    </citation>
    <scope>NUCLEOTIDE SEQUENCE</scope>
</reference>
<evidence type="ECO:0000256" key="1">
    <source>
        <dbReference type="ARBA" id="ARBA00007447"/>
    </source>
</evidence>
<protein>
    <recommendedName>
        <fullName evidence="6">Peptidase A1 domain-containing protein</fullName>
    </recommendedName>
</protein>
<dbReference type="Proteomes" id="UP000604825">
    <property type="component" value="Unassembled WGS sequence"/>
</dbReference>
<feature type="chain" id="PRO_5032526855" description="Peptidase A1 domain-containing protein" evidence="5">
    <location>
        <begin position="22"/>
        <end position="218"/>
    </location>
</feature>
<dbReference type="AlphaFoldDB" id="A0A811Q0Z4"/>
<feature type="domain" description="Peptidase A1" evidence="6">
    <location>
        <begin position="133"/>
        <end position="218"/>
    </location>
</feature>
<comment type="similarity">
    <text evidence="1">Belongs to the peptidase A1 family.</text>
</comment>
<keyword evidence="5" id="KW-0732">Signal</keyword>
<keyword evidence="2" id="KW-0645">Protease</keyword>
<evidence type="ECO:0000259" key="6">
    <source>
        <dbReference type="PROSITE" id="PS51767"/>
    </source>
</evidence>
<dbReference type="InterPro" id="IPR051708">
    <property type="entry name" value="Plant_Aspart_Prot_A1"/>
</dbReference>
<gene>
    <name evidence="7" type="ORF">NCGR_LOCUS37669</name>
</gene>
<dbReference type="Pfam" id="PF14543">
    <property type="entry name" value="TAXi_N"/>
    <property type="match status" value="1"/>
</dbReference>
<dbReference type="GO" id="GO:0006508">
    <property type="term" value="P:proteolysis"/>
    <property type="evidence" value="ECO:0007669"/>
    <property type="project" value="UniProtKB-KW"/>
</dbReference>
<dbReference type="CDD" id="cd05471">
    <property type="entry name" value="pepsin_like"/>
    <property type="match status" value="1"/>
</dbReference>
<dbReference type="PANTHER" id="PTHR47967">
    <property type="entry name" value="OS07G0603500 PROTEIN-RELATED"/>
    <property type="match status" value="1"/>
</dbReference>
<feature type="region of interest" description="Disordered" evidence="4">
    <location>
        <begin position="186"/>
        <end position="218"/>
    </location>
</feature>
<dbReference type="InterPro" id="IPR021109">
    <property type="entry name" value="Peptidase_aspartic_dom_sf"/>
</dbReference>
<accession>A0A811Q0Z4</accession>
<dbReference type="InterPro" id="IPR032861">
    <property type="entry name" value="TAXi_N"/>
</dbReference>
<dbReference type="Gene3D" id="2.40.70.10">
    <property type="entry name" value="Acid Proteases"/>
    <property type="match status" value="1"/>
</dbReference>
<dbReference type="InterPro" id="IPR034164">
    <property type="entry name" value="Pepsin-like_dom"/>
</dbReference>
<evidence type="ECO:0000256" key="2">
    <source>
        <dbReference type="ARBA" id="ARBA00022670"/>
    </source>
</evidence>
<dbReference type="EMBL" id="CAJGYO010000009">
    <property type="protein sequence ID" value="CAD6254060.1"/>
    <property type="molecule type" value="Genomic_DNA"/>
</dbReference>
<dbReference type="GO" id="GO:0008233">
    <property type="term" value="F:peptidase activity"/>
    <property type="evidence" value="ECO:0007669"/>
    <property type="project" value="UniProtKB-KW"/>
</dbReference>
<name>A0A811Q0Z4_9POAL</name>